<evidence type="ECO:0000256" key="2">
    <source>
        <dbReference type="ARBA" id="ARBA00022525"/>
    </source>
</evidence>
<feature type="disulfide bond" evidence="7">
    <location>
        <begin position="94"/>
        <end position="109"/>
    </location>
</feature>
<feature type="disulfide bond" evidence="7">
    <location>
        <begin position="104"/>
        <end position="122"/>
    </location>
</feature>
<comment type="subcellular location">
    <subcellularLocation>
        <location evidence="1">Secreted</location>
    </subcellularLocation>
</comment>
<gene>
    <name evidence="8" type="primary">110679215</name>
</gene>
<dbReference type="Proteomes" id="UP000008820">
    <property type="component" value="Chromosome 3"/>
</dbReference>
<dbReference type="InterPro" id="IPR008037">
    <property type="entry name" value="Pacifastin_dom"/>
</dbReference>
<feature type="disulfide bond" evidence="7">
    <location>
        <begin position="107"/>
        <end position="117"/>
    </location>
</feature>
<keyword evidence="9" id="KW-1185">Reference proteome</keyword>
<dbReference type="GO" id="GO:0005576">
    <property type="term" value="C:extracellular region"/>
    <property type="evidence" value="ECO:0007669"/>
    <property type="project" value="UniProtKB-SubCell"/>
</dbReference>
<keyword evidence="2" id="KW-0964">Secreted</keyword>
<proteinExistence type="inferred from homology"/>
<reference evidence="8" key="2">
    <citation type="submission" date="2020-05" db="UniProtKB">
        <authorList>
            <consortium name="EnsemblMetazoa"/>
        </authorList>
    </citation>
    <scope>IDENTIFICATION</scope>
    <source>
        <strain evidence="8">LVP_AGWG</strain>
    </source>
</reference>
<evidence type="ECO:0000256" key="1">
    <source>
        <dbReference type="ARBA" id="ARBA00004613"/>
    </source>
</evidence>
<reference evidence="8 9" key="1">
    <citation type="submission" date="2017-06" db="EMBL/GenBank/DDBJ databases">
        <title>Aedes aegypti genome working group (AGWG) sequencing and assembly.</title>
        <authorList>
            <consortium name="Aedes aegypti Genome Working Group (AGWG)"/>
            <person name="Matthews B.J."/>
        </authorList>
    </citation>
    <scope>NUCLEOTIDE SEQUENCE [LARGE SCALE GENOMIC DNA]</scope>
    <source>
        <strain evidence="8 9">LVP_AGWG</strain>
    </source>
</reference>
<comment type="similarity">
    <text evidence="6 7">Belongs to the protease inhibitor I19 family.</text>
</comment>
<dbReference type="OrthoDB" id="7449965at2759"/>
<keyword evidence="3 7" id="KW-0646">Protease inhibitor</keyword>
<dbReference type="SUPFAM" id="SSF57283">
    <property type="entry name" value="PMP inhibitors"/>
    <property type="match status" value="1"/>
</dbReference>
<dbReference type="Pfam" id="PF05375">
    <property type="entry name" value="Pacifastin_I"/>
    <property type="match status" value="1"/>
</dbReference>
<dbReference type="GO" id="GO:0004867">
    <property type="term" value="F:serine-type endopeptidase inhibitor activity"/>
    <property type="evidence" value="ECO:0007669"/>
    <property type="project" value="UniProtKB-UniRule"/>
</dbReference>
<evidence type="ECO:0000313" key="8">
    <source>
        <dbReference type="EnsemblMetazoa" id="AAEL025705-PA"/>
    </source>
</evidence>
<dbReference type="PROSITE" id="PS51446">
    <property type="entry name" value="PACIFASTIN"/>
    <property type="match status" value="1"/>
</dbReference>
<dbReference type="InParanoid" id="A0A6I8TT81"/>
<organism evidence="8 9">
    <name type="scientific">Aedes aegypti</name>
    <name type="common">Yellowfever mosquito</name>
    <name type="synonym">Culex aegypti</name>
    <dbReference type="NCBI Taxonomy" id="7159"/>
    <lineage>
        <taxon>Eukaryota</taxon>
        <taxon>Metazoa</taxon>
        <taxon>Ecdysozoa</taxon>
        <taxon>Arthropoda</taxon>
        <taxon>Hexapoda</taxon>
        <taxon>Insecta</taxon>
        <taxon>Pterygota</taxon>
        <taxon>Neoptera</taxon>
        <taxon>Endopterygota</taxon>
        <taxon>Diptera</taxon>
        <taxon>Nematocera</taxon>
        <taxon>Culicoidea</taxon>
        <taxon>Culicidae</taxon>
        <taxon>Culicinae</taxon>
        <taxon>Aedini</taxon>
        <taxon>Aedes</taxon>
        <taxon>Stegomyia</taxon>
    </lineage>
</organism>
<evidence type="ECO:0000256" key="7">
    <source>
        <dbReference type="PROSITE-ProRule" id="PRU00776"/>
    </source>
</evidence>
<dbReference type="AlphaFoldDB" id="A0A6I8TT81"/>
<evidence type="ECO:0000313" key="9">
    <source>
        <dbReference type="Proteomes" id="UP000008820"/>
    </source>
</evidence>
<keyword evidence="5 7" id="KW-1015">Disulfide bond</keyword>
<evidence type="ECO:0000256" key="5">
    <source>
        <dbReference type="ARBA" id="ARBA00023157"/>
    </source>
</evidence>
<keyword evidence="4 7" id="KW-0722">Serine protease inhibitor</keyword>
<dbReference type="InterPro" id="IPR036201">
    <property type="entry name" value="Pacifastin_dom_sf"/>
</dbReference>
<evidence type="ECO:0000256" key="6">
    <source>
        <dbReference type="ARBA" id="ARBA00029459"/>
    </source>
</evidence>
<evidence type="ECO:0000256" key="3">
    <source>
        <dbReference type="ARBA" id="ARBA00022690"/>
    </source>
</evidence>
<dbReference type="EnsemblMetazoa" id="AAEL025705-RA">
    <property type="protein sequence ID" value="AAEL025705-PA"/>
    <property type="gene ID" value="AAEL025705"/>
</dbReference>
<name>A0A6I8TT81_AEDAE</name>
<comment type="caution">
    <text evidence="7">Lacks conserved residue(s) required for the propagation of feature annotation.</text>
</comment>
<protein>
    <submittedName>
        <fullName evidence="8">Uncharacterized protein</fullName>
    </submittedName>
</protein>
<sequence>MDRSALIPFLVLAITTVLFEIASNPCAAAAPALTTESLPDRTKRTIGSASSFINCITVLDGVGQRFCSYDQSILEAIERTATKGPEEERKRLPCPPRKTFRKQCNVCECLANGVLTCTTDLCAEEFYDANGLPKYW</sequence>
<evidence type="ECO:0000256" key="4">
    <source>
        <dbReference type="ARBA" id="ARBA00022900"/>
    </source>
</evidence>
<accession>A0A6I8TT81</accession>